<accession>A0A6V8LJK0</accession>
<comment type="caution">
    <text evidence="2">The sequence shown here is derived from an EMBL/GenBank/DDBJ whole genome shotgun (WGS) entry which is preliminary data.</text>
</comment>
<reference evidence="2 3" key="1">
    <citation type="submission" date="2020-03" db="EMBL/GenBank/DDBJ databases">
        <title>Whole genome shotgun sequence of Phytohabitans rumicis NBRC 108638.</title>
        <authorList>
            <person name="Komaki H."/>
            <person name="Tamura T."/>
        </authorList>
    </citation>
    <scope>NUCLEOTIDE SEQUENCE [LARGE SCALE GENOMIC DNA]</scope>
    <source>
        <strain evidence="2 3">NBRC 108638</strain>
    </source>
</reference>
<dbReference type="EMBL" id="BLPG01000001">
    <property type="protein sequence ID" value="GFJ94247.1"/>
    <property type="molecule type" value="Genomic_DNA"/>
</dbReference>
<name>A0A6V8LJK0_9ACTN</name>
<sequence>MADAEFVHEFLDERRTFIAHELLPAPELGAAGAPVEAPVAERVDDRKSLDASFGEAVASALPRAAAPRVRIPASTRRTRRSARMFEAMPSIDPVSSARK</sequence>
<dbReference type="Proteomes" id="UP000482960">
    <property type="component" value="Unassembled WGS sequence"/>
</dbReference>
<evidence type="ECO:0000256" key="1">
    <source>
        <dbReference type="SAM" id="MobiDB-lite"/>
    </source>
</evidence>
<reference evidence="2 3" key="2">
    <citation type="submission" date="2020-03" db="EMBL/GenBank/DDBJ databases">
        <authorList>
            <person name="Ichikawa N."/>
            <person name="Kimura A."/>
            <person name="Kitahashi Y."/>
            <person name="Uohara A."/>
        </authorList>
    </citation>
    <scope>NUCLEOTIDE SEQUENCE [LARGE SCALE GENOMIC DNA]</scope>
    <source>
        <strain evidence="2 3">NBRC 108638</strain>
    </source>
</reference>
<evidence type="ECO:0000313" key="2">
    <source>
        <dbReference type="EMBL" id="GFJ94247.1"/>
    </source>
</evidence>
<keyword evidence="3" id="KW-1185">Reference proteome</keyword>
<gene>
    <name evidence="2" type="ORF">Prum_078890</name>
</gene>
<feature type="region of interest" description="Disordered" evidence="1">
    <location>
        <begin position="69"/>
        <end position="99"/>
    </location>
</feature>
<dbReference type="AlphaFoldDB" id="A0A6V8LJK0"/>
<proteinExistence type="predicted"/>
<organism evidence="2 3">
    <name type="scientific">Phytohabitans rumicis</name>
    <dbReference type="NCBI Taxonomy" id="1076125"/>
    <lineage>
        <taxon>Bacteria</taxon>
        <taxon>Bacillati</taxon>
        <taxon>Actinomycetota</taxon>
        <taxon>Actinomycetes</taxon>
        <taxon>Micromonosporales</taxon>
        <taxon>Micromonosporaceae</taxon>
    </lineage>
</organism>
<protein>
    <submittedName>
        <fullName evidence="2">Uncharacterized protein</fullName>
    </submittedName>
</protein>
<evidence type="ECO:0000313" key="3">
    <source>
        <dbReference type="Proteomes" id="UP000482960"/>
    </source>
</evidence>